<organism evidence="2 3">
    <name type="scientific">Pseudidiomarina insulisalsae</name>
    <dbReference type="NCBI Taxonomy" id="575789"/>
    <lineage>
        <taxon>Bacteria</taxon>
        <taxon>Pseudomonadati</taxon>
        <taxon>Pseudomonadota</taxon>
        <taxon>Gammaproteobacteria</taxon>
        <taxon>Alteromonadales</taxon>
        <taxon>Idiomarinaceae</taxon>
        <taxon>Pseudidiomarina</taxon>
    </lineage>
</organism>
<dbReference type="AlphaFoldDB" id="A0A432YQ19"/>
<dbReference type="Pfam" id="PF11454">
    <property type="entry name" value="DUF3016"/>
    <property type="match status" value="1"/>
</dbReference>
<dbReference type="InterPro" id="IPR021557">
    <property type="entry name" value="DUF3016"/>
</dbReference>
<evidence type="ECO:0000256" key="1">
    <source>
        <dbReference type="SAM" id="SignalP"/>
    </source>
</evidence>
<sequence>MKTKTILATTIAAAIMSATASAAEVKVEWQNVDDYRDIEAVNEIQSRFEKRIIDGLTEYWKKLGERLPADNTLSITMTDLDITGRVEPTYGATAASYVRVLDEISYPSMSFSYTYTDAQGNVISEDDDVRIKDLGARSGTIRSVMGSGKDTLYFEKRLMDRWFSETFNQ</sequence>
<accession>A0A432YQ19</accession>
<keyword evidence="3" id="KW-1185">Reference proteome</keyword>
<evidence type="ECO:0000313" key="3">
    <source>
        <dbReference type="Proteomes" id="UP000288259"/>
    </source>
</evidence>
<dbReference type="OrthoDB" id="195620at2"/>
<protein>
    <submittedName>
        <fullName evidence="2">DUF3016 domain-containing protein</fullName>
    </submittedName>
</protein>
<evidence type="ECO:0000313" key="2">
    <source>
        <dbReference type="EMBL" id="RUO63495.1"/>
    </source>
</evidence>
<gene>
    <name evidence="2" type="ORF">CWI71_00035</name>
</gene>
<dbReference type="RefSeq" id="WP_126753204.1">
    <property type="nucleotide sequence ID" value="NZ_PIPY01000001.1"/>
</dbReference>
<keyword evidence="1" id="KW-0732">Signal</keyword>
<reference evidence="3" key="1">
    <citation type="journal article" date="2018" name="Front. Microbiol.">
        <title>Genome-Based Analysis Reveals the Taxonomy and Diversity of the Family Idiomarinaceae.</title>
        <authorList>
            <person name="Liu Y."/>
            <person name="Lai Q."/>
            <person name="Shao Z."/>
        </authorList>
    </citation>
    <scope>NUCLEOTIDE SEQUENCE [LARGE SCALE GENOMIC DNA]</scope>
    <source>
        <strain evidence="3">CVS-6</strain>
    </source>
</reference>
<comment type="caution">
    <text evidence="2">The sequence shown here is derived from an EMBL/GenBank/DDBJ whole genome shotgun (WGS) entry which is preliminary data.</text>
</comment>
<dbReference type="Proteomes" id="UP000288259">
    <property type="component" value="Unassembled WGS sequence"/>
</dbReference>
<proteinExistence type="predicted"/>
<name>A0A432YQ19_9GAMM</name>
<dbReference type="EMBL" id="PIPY01000001">
    <property type="protein sequence ID" value="RUO63495.1"/>
    <property type="molecule type" value="Genomic_DNA"/>
</dbReference>
<feature type="chain" id="PRO_5019285829" evidence="1">
    <location>
        <begin position="23"/>
        <end position="169"/>
    </location>
</feature>
<feature type="signal peptide" evidence="1">
    <location>
        <begin position="1"/>
        <end position="22"/>
    </location>
</feature>